<feature type="non-terminal residue" evidence="11">
    <location>
        <position position="885"/>
    </location>
</feature>
<dbReference type="SUPFAM" id="SSF55874">
    <property type="entry name" value="ATPase domain of HSP90 chaperone/DNA topoisomerase II/histidine kinase"/>
    <property type="match status" value="1"/>
</dbReference>
<dbReference type="EMBL" id="GG657754">
    <property type="protein sequence ID" value="EFL28237.1"/>
    <property type="molecule type" value="Genomic_DNA"/>
</dbReference>
<dbReference type="STRING" id="457427.SSOG_07951"/>
<keyword evidence="12" id="KW-1185">Reference proteome</keyword>
<evidence type="ECO:0000259" key="9">
    <source>
        <dbReference type="PROSITE" id="PS50109"/>
    </source>
</evidence>
<dbReference type="PANTHER" id="PTHR44936:SF9">
    <property type="entry name" value="SENSOR PROTEIN CREC"/>
    <property type="match status" value="1"/>
</dbReference>
<dbReference type="SMART" id="SM00387">
    <property type="entry name" value="HATPase_c"/>
    <property type="match status" value="1"/>
</dbReference>
<feature type="region of interest" description="Disordered" evidence="7">
    <location>
        <begin position="292"/>
        <end position="316"/>
    </location>
</feature>
<reference evidence="11 12" key="1">
    <citation type="submission" date="2009-02" db="EMBL/GenBank/DDBJ databases">
        <title>Annotation of Streptomyces hygroscopicus strain ATCC 53653.</title>
        <authorList>
            <consortium name="The Broad Institute Genome Sequencing Platform"/>
            <consortium name="Broad Institute Microbial Sequencing Center"/>
            <person name="Fischbach M."/>
            <person name="Godfrey P."/>
            <person name="Ward D."/>
            <person name="Young S."/>
            <person name="Zeng Q."/>
            <person name="Koehrsen M."/>
            <person name="Alvarado L."/>
            <person name="Berlin A.M."/>
            <person name="Bochicchio J."/>
            <person name="Borenstein D."/>
            <person name="Chapman S.B."/>
            <person name="Chen Z."/>
            <person name="Engels R."/>
            <person name="Freedman E."/>
            <person name="Gellesch M."/>
            <person name="Goldberg J."/>
            <person name="Griggs A."/>
            <person name="Gujja S."/>
            <person name="Heilman E.R."/>
            <person name="Heiman D.I."/>
            <person name="Hepburn T.A."/>
            <person name="Howarth C."/>
            <person name="Jen D."/>
            <person name="Larson L."/>
            <person name="Lewis B."/>
            <person name="Mehta T."/>
            <person name="Park D."/>
            <person name="Pearson M."/>
            <person name="Richards J."/>
            <person name="Roberts A."/>
            <person name="Saif S."/>
            <person name="Shea T.D."/>
            <person name="Shenoy N."/>
            <person name="Sisk P."/>
            <person name="Stolte C."/>
            <person name="Sykes S.N."/>
            <person name="Thomson T."/>
            <person name="Walk T."/>
            <person name="White J."/>
            <person name="Yandava C."/>
            <person name="Straight P."/>
            <person name="Clardy J."/>
            <person name="Hung D."/>
            <person name="Kolter R."/>
            <person name="Mekalanos J."/>
            <person name="Walker S."/>
            <person name="Walsh C.T."/>
            <person name="Wieland-Brown L.C."/>
            <person name="Haas B."/>
            <person name="Nusbaum C."/>
            <person name="Birren B."/>
        </authorList>
    </citation>
    <scope>NUCLEOTIDE SEQUENCE [LARGE SCALE GENOMIC DNA]</scope>
    <source>
        <strain evidence="11 12">ATCC 53653</strain>
    </source>
</reference>
<evidence type="ECO:0000256" key="2">
    <source>
        <dbReference type="ARBA" id="ARBA00012438"/>
    </source>
</evidence>
<feature type="domain" description="NIT" evidence="10">
    <location>
        <begin position="84"/>
        <end position="343"/>
    </location>
</feature>
<feature type="compositionally biased region" description="Pro residues" evidence="7">
    <location>
        <begin position="876"/>
        <end position="885"/>
    </location>
</feature>
<evidence type="ECO:0000256" key="6">
    <source>
        <dbReference type="ARBA" id="ARBA00023012"/>
    </source>
</evidence>
<dbReference type="Proteomes" id="UP000003963">
    <property type="component" value="Unassembled WGS sequence"/>
</dbReference>
<evidence type="ECO:0000313" key="11">
    <source>
        <dbReference type="EMBL" id="EFL28237.1"/>
    </source>
</evidence>
<name>D9WRZ3_9ACTN</name>
<sequence>MWPSRPGRGARLVTPGRHAAEVVRGPGLWATIVQWRNWRLPVKLGAVLVVPALLAVALGVVQIQREVERANSYADMQRLVKLRSGLMPLLGSLQAERTMAADQLRGGGGTDAAAMRRQVRSTDRARTALTGSTKRAPQLDGAAGNRYQDAVKALGGLTDVREQVASGSISSRAAVNEYRTAINSLLDLDQALGSRFGEPKLSGPASALYDLEAVQEEVHLQHVTLLEAMKSGQSGQSMDMTLVRALEESDIRLQDKLGDFRAVATPAEQSMYERTVTGKLVKRRADLVRGALSGSQGNGAQQGVTPPQVSTAEWNRSSETTVKLLGKVEKNLAQQLRVNSAQLQDQTSNRAGAYSVALLAVLLLAGSIGFAIGRYLLRSLTVLRSTALDVAEHRLPAAVSSIREGEKADTSVSAVPVHTTEEFGQLARAFDAVHGQAVRLASEQAALRGDLRDTLVNLSRRSQTLVDRLLRLMEQLERHEEDPDQLGHLFQMDHLATRMRRNNENLMVLCGSTLVRSHGQRVPLEDVLRAAVSEIEHYQRAEVQASSSVAVTGYVAGDLARIIAELLDNATAFSPPETQVVVSTTPRRDGSALIEVRDQGIGMSGADLAKAHRRLEATTSEEASSSRQMGLFVVGRLANRHGISVNLSSDWGAGLLAGVLVPANLVPGDRPDEAPRGGGLPRRTGPSPTAAKAFEPARPRQESGPATTAPALRESPNGARPAVTADSGTRSPGWGGPERADAAGPGTDSALPRRLPRRAPAGTDGPAGNGNGNDNGNGANGTGRPGPVGKGAPEGSRSGPPPLPSRPSAPSAHDRESADGPAAQDAQKARQSGPGLVPPQRSGPEQQRGSGADQQGAPRSPWFAPPASDADDAPPASAPRPPAAG</sequence>
<dbReference type="EC" id="2.7.13.3" evidence="2"/>
<evidence type="ECO:0000256" key="7">
    <source>
        <dbReference type="SAM" id="MobiDB-lite"/>
    </source>
</evidence>
<dbReference type="Pfam" id="PF08376">
    <property type="entry name" value="NIT"/>
    <property type="match status" value="1"/>
</dbReference>
<dbReference type="InterPro" id="IPR036890">
    <property type="entry name" value="HATPase_C_sf"/>
</dbReference>
<feature type="region of interest" description="Disordered" evidence="7">
    <location>
        <begin position="104"/>
        <end position="140"/>
    </location>
</feature>
<evidence type="ECO:0000256" key="5">
    <source>
        <dbReference type="ARBA" id="ARBA00022777"/>
    </source>
</evidence>
<evidence type="ECO:0000313" key="12">
    <source>
        <dbReference type="Proteomes" id="UP000003963"/>
    </source>
</evidence>
<feature type="compositionally biased region" description="Polar residues" evidence="7">
    <location>
        <begin position="293"/>
        <end position="316"/>
    </location>
</feature>
<evidence type="ECO:0000256" key="1">
    <source>
        <dbReference type="ARBA" id="ARBA00000085"/>
    </source>
</evidence>
<dbReference type="InterPro" id="IPR050980">
    <property type="entry name" value="2C_sensor_his_kinase"/>
</dbReference>
<dbReference type="InterPro" id="IPR013587">
    <property type="entry name" value="Nitrate/nitrite_sensing"/>
</dbReference>
<dbReference type="Pfam" id="PF02518">
    <property type="entry name" value="HATPase_c"/>
    <property type="match status" value="1"/>
</dbReference>
<dbReference type="InterPro" id="IPR010910">
    <property type="entry name" value="Nitrate/nitrite_sensing_bac"/>
</dbReference>
<dbReference type="GO" id="GO:0000160">
    <property type="term" value="P:phosphorelay signal transduction system"/>
    <property type="evidence" value="ECO:0007669"/>
    <property type="project" value="UniProtKB-KW"/>
</dbReference>
<dbReference type="Gene3D" id="3.30.565.10">
    <property type="entry name" value="Histidine kinase-like ATPase, C-terminal domain"/>
    <property type="match status" value="1"/>
</dbReference>
<dbReference type="InterPro" id="IPR005467">
    <property type="entry name" value="His_kinase_dom"/>
</dbReference>
<keyword evidence="3" id="KW-0597">Phosphoprotein</keyword>
<dbReference type="Gene3D" id="6.10.340.10">
    <property type="match status" value="1"/>
</dbReference>
<protein>
    <recommendedName>
        <fullName evidence="2">histidine kinase</fullName>
        <ecNumber evidence="2">2.7.13.3</ecNumber>
    </recommendedName>
</protein>
<dbReference type="PANTHER" id="PTHR44936">
    <property type="entry name" value="SENSOR PROTEIN CREC"/>
    <property type="match status" value="1"/>
</dbReference>
<keyword evidence="5" id="KW-0418">Kinase</keyword>
<evidence type="ECO:0000256" key="8">
    <source>
        <dbReference type="SAM" id="Phobius"/>
    </source>
</evidence>
<comment type="catalytic activity">
    <reaction evidence="1">
        <text>ATP + protein L-histidine = ADP + protein N-phospho-L-histidine.</text>
        <dbReference type="EC" id="2.7.13.3"/>
    </reaction>
</comment>
<organism evidence="11 12">
    <name type="scientific">Streptomyces himastatinicus ATCC 53653</name>
    <dbReference type="NCBI Taxonomy" id="457427"/>
    <lineage>
        <taxon>Bacteria</taxon>
        <taxon>Bacillati</taxon>
        <taxon>Actinomycetota</taxon>
        <taxon>Actinomycetes</taxon>
        <taxon>Kitasatosporales</taxon>
        <taxon>Streptomycetaceae</taxon>
        <taxon>Streptomyces</taxon>
        <taxon>Streptomyces violaceusniger group</taxon>
    </lineage>
</organism>
<feature type="transmembrane region" description="Helical" evidence="8">
    <location>
        <begin position="44"/>
        <end position="63"/>
    </location>
</feature>
<keyword evidence="6" id="KW-0902">Two-component regulatory system</keyword>
<dbReference type="InterPro" id="IPR003594">
    <property type="entry name" value="HATPase_dom"/>
</dbReference>
<feature type="transmembrane region" description="Helical" evidence="8">
    <location>
        <begin position="352"/>
        <end position="377"/>
    </location>
</feature>
<evidence type="ECO:0000256" key="3">
    <source>
        <dbReference type="ARBA" id="ARBA00022553"/>
    </source>
</evidence>
<gene>
    <name evidence="11" type="ORF">SSOG_07951</name>
</gene>
<dbReference type="AlphaFoldDB" id="D9WRZ3"/>
<feature type="region of interest" description="Disordered" evidence="7">
    <location>
        <begin position="667"/>
        <end position="885"/>
    </location>
</feature>
<dbReference type="HOGENOM" id="CLU_002554_3_1_11"/>
<dbReference type="GO" id="GO:0004673">
    <property type="term" value="F:protein histidine kinase activity"/>
    <property type="evidence" value="ECO:0007669"/>
    <property type="project" value="UniProtKB-EC"/>
</dbReference>
<accession>D9WRZ3</accession>
<feature type="domain" description="Histidine kinase" evidence="9">
    <location>
        <begin position="559"/>
        <end position="665"/>
    </location>
</feature>
<feature type="compositionally biased region" description="Low complexity" evidence="7">
    <location>
        <begin position="750"/>
        <end position="764"/>
    </location>
</feature>
<evidence type="ECO:0000256" key="4">
    <source>
        <dbReference type="ARBA" id="ARBA00022679"/>
    </source>
</evidence>
<proteinExistence type="predicted"/>
<dbReference type="PROSITE" id="PS50109">
    <property type="entry name" value="HIS_KIN"/>
    <property type="match status" value="1"/>
</dbReference>
<keyword evidence="8" id="KW-0472">Membrane</keyword>
<feature type="compositionally biased region" description="Gly residues" evidence="7">
    <location>
        <begin position="765"/>
        <end position="789"/>
    </location>
</feature>
<keyword evidence="8" id="KW-1133">Transmembrane helix</keyword>
<feature type="compositionally biased region" description="Polar residues" evidence="7">
    <location>
        <begin position="843"/>
        <end position="853"/>
    </location>
</feature>
<dbReference type="PROSITE" id="PS50906">
    <property type="entry name" value="NIT"/>
    <property type="match status" value="1"/>
</dbReference>
<evidence type="ECO:0000259" key="10">
    <source>
        <dbReference type="PROSITE" id="PS50906"/>
    </source>
</evidence>
<keyword evidence="8" id="KW-0812">Transmembrane</keyword>
<keyword evidence="4" id="KW-0808">Transferase</keyword>